<dbReference type="OrthoDB" id="5987198at2759"/>
<sequence>MPTVKEPPESPPAPPEQLDSSEIFWRDIQPWLQSRGYQLRRRYRPGWIPAWKQRKTALFWWEFEDSIKAHHPSVMDAKRISDEKPVVLKRILVSQHPHEEEVARHLSSASNAKNHSNAFIEVLTLPGDEEVKILVMPLLRRFDDPPFDTIGEVVEFLRQIFEDTRDFNFCTIKTLLTGIDVGVLNILMDGSMFPDGYHPACQSRTPDFKHKARFVSRTSSSPRYFLIDFGLSIRFNDSEKRLAVPIRGADKTVPEFKEHPGALYDPFLTDIYYLGNFIREHFFEGSDSPVKAKLGLEFIRPLVDEMCCSNPLKRPCIDDVVQRFETIRRSLPERKLKARLVNKDEDFIESVELSFAHWRRRIQHRIHHDPPVPIP</sequence>
<gene>
    <name evidence="1" type="ORF">ARMOST_11110</name>
</gene>
<dbReference type="InterPro" id="IPR011009">
    <property type="entry name" value="Kinase-like_dom_sf"/>
</dbReference>
<reference evidence="2" key="1">
    <citation type="journal article" date="2017" name="Nat. Ecol. Evol.">
        <title>Genome expansion and lineage-specific genetic innovations in the forest pathogenic fungi Armillaria.</title>
        <authorList>
            <person name="Sipos G."/>
            <person name="Prasanna A.N."/>
            <person name="Walter M.C."/>
            <person name="O'Connor E."/>
            <person name="Balint B."/>
            <person name="Krizsan K."/>
            <person name="Kiss B."/>
            <person name="Hess J."/>
            <person name="Varga T."/>
            <person name="Slot J."/>
            <person name="Riley R."/>
            <person name="Boka B."/>
            <person name="Rigling D."/>
            <person name="Barry K."/>
            <person name="Lee J."/>
            <person name="Mihaltcheva S."/>
            <person name="LaButti K."/>
            <person name="Lipzen A."/>
            <person name="Waldron R."/>
            <person name="Moloney N.M."/>
            <person name="Sperisen C."/>
            <person name="Kredics L."/>
            <person name="Vagvoelgyi C."/>
            <person name="Patrignani A."/>
            <person name="Fitzpatrick D."/>
            <person name="Nagy I."/>
            <person name="Doyle S."/>
            <person name="Anderson J.B."/>
            <person name="Grigoriev I.V."/>
            <person name="Gueldener U."/>
            <person name="Muensterkoetter M."/>
            <person name="Nagy L.G."/>
        </authorList>
    </citation>
    <scope>NUCLEOTIDE SEQUENCE [LARGE SCALE GENOMIC DNA]</scope>
    <source>
        <strain evidence="2">C18/9</strain>
    </source>
</reference>
<evidence type="ECO:0008006" key="3">
    <source>
        <dbReference type="Google" id="ProtNLM"/>
    </source>
</evidence>
<dbReference type="SUPFAM" id="SSF56112">
    <property type="entry name" value="Protein kinase-like (PK-like)"/>
    <property type="match status" value="1"/>
</dbReference>
<protein>
    <recommendedName>
        <fullName evidence="3">Protein kinase domain-containing protein</fullName>
    </recommendedName>
</protein>
<accession>A0A284RG83</accession>
<evidence type="ECO:0000313" key="2">
    <source>
        <dbReference type="Proteomes" id="UP000219338"/>
    </source>
</evidence>
<dbReference type="EMBL" id="FUEG01000008">
    <property type="protein sequence ID" value="SJL07760.1"/>
    <property type="molecule type" value="Genomic_DNA"/>
</dbReference>
<dbReference type="OMA" id="HPHEEEV"/>
<organism evidence="1 2">
    <name type="scientific">Armillaria ostoyae</name>
    <name type="common">Armillaria root rot fungus</name>
    <dbReference type="NCBI Taxonomy" id="47428"/>
    <lineage>
        <taxon>Eukaryota</taxon>
        <taxon>Fungi</taxon>
        <taxon>Dikarya</taxon>
        <taxon>Basidiomycota</taxon>
        <taxon>Agaricomycotina</taxon>
        <taxon>Agaricomycetes</taxon>
        <taxon>Agaricomycetidae</taxon>
        <taxon>Agaricales</taxon>
        <taxon>Marasmiineae</taxon>
        <taxon>Physalacriaceae</taxon>
        <taxon>Armillaria</taxon>
    </lineage>
</organism>
<proteinExistence type="predicted"/>
<dbReference type="AlphaFoldDB" id="A0A284RG83"/>
<keyword evidence="2" id="KW-1185">Reference proteome</keyword>
<evidence type="ECO:0000313" key="1">
    <source>
        <dbReference type="EMBL" id="SJL07760.1"/>
    </source>
</evidence>
<dbReference type="STRING" id="47428.A0A284RG83"/>
<dbReference type="Proteomes" id="UP000219338">
    <property type="component" value="Unassembled WGS sequence"/>
</dbReference>
<name>A0A284RG83_ARMOS</name>